<dbReference type="Gene3D" id="1.10.1740.10">
    <property type="match status" value="1"/>
</dbReference>
<evidence type="ECO:0000313" key="8">
    <source>
        <dbReference type="EMBL" id="WIT12585.1"/>
    </source>
</evidence>
<evidence type="ECO:0000256" key="1">
    <source>
        <dbReference type="ARBA" id="ARBA00010641"/>
    </source>
</evidence>
<reference evidence="8" key="1">
    <citation type="submission" date="2023-01" db="EMBL/GenBank/DDBJ databases">
        <title>Whole genome sequence of Paucibacter sp. S2-9 isolated from pond sediment.</title>
        <authorList>
            <person name="Jung J.Y."/>
        </authorList>
    </citation>
    <scope>NUCLEOTIDE SEQUENCE</scope>
    <source>
        <strain evidence="8">S2-9</strain>
    </source>
</reference>
<keyword evidence="2" id="KW-0805">Transcription regulation</keyword>
<keyword evidence="9" id="KW-1185">Reference proteome</keyword>
<gene>
    <name evidence="8" type="ORF">PFX98_02965</name>
</gene>
<accession>A0AA95NCE6</accession>
<evidence type="ECO:0000259" key="7">
    <source>
        <dbReference type="Pfam" id="PF08281"/>
    </source>
</evidence>
<dbReference type="GO" id="GO:0006352">
    <property type="term" value="P:DNA-templated transcription initiation"/>
    <property type="evidence" value="ECO:0007669"/>
    <property type="project" value="InterPro"/>
</dbReference>
<dbReference type="InterPro" id="IPR036388">
    <property type="entry name" value="WH-like_DNA-bd_sf"/>
</dbReference>
<dbReference type="NCBIfam" id="TIGR02937">
    <property type="entry name" value="sigma70-ECF"/>
    <property type="match status" value="1"/>
</dbReference>
<evidence type="ECO:0000256" key="4">
    <source>
        <dbReference type="ARBA" id="ARBA00023163"/>
    </source>
</evidence>
<evidence type="ECO:0000313" key="9">
    <source>
        <dbReference type="Proteomes" id="UP001177769"/>
    </source>
</evidence>
<dbReference type="InterPro" id="IPR013324">
    <property type="entry name" value="RNA_pol_sigma_r3/r4-like"/>
</dbReference>
<protein>
    <submittedName>
        <fullName evidence="8">Sigma-70 family RNA polymerase sigma factor</fullName>
    </submittedName>
</protein>
<dbReference type="Pfam" id="PF08281">
    <property type="entry name" value="Sigma70_r4_2"/>
    <property type="match status" value="1"/>
</dbReference>
<feature type="compositionally biased region" description="Low complexity" evidence="5">
    <location>
        <begin position="33"/>
        <end position="46"/>
    </location>
</feature>
<comment type="similarity">
    <text evidence="1">Belongs to the sigma-70 factor family. ECF subfamily.</text>
</comment>
<dbReference type="CDD" id="cd06171">
    <property type="entry name" value="Sigma70_r4"/>
    <property type="match status" value="1"/>
</dbReference>
<keyword evidence="3" id="KW-0731">Sigma factor</keyword>
<organism evidence="8 9">
    <name type="scientific">Paucibacter sediminis</name>
    <dbReference type="NCBI Taxonomy" id="3019553"/>
    <lineage>
        <taxon>Bacteria</taxon>
        <taxon>Pseudomonadati</taxon>
        <taxon>Pseudomonadota</taxon>
        <taxon>Betaproteobacteria</taxon>
        <taxon>Burkholderiales</taxon>
        <taxon>Sphaerotilaceae</taxon>
        <taxon>Roseateles</taxon>
    </lineage>
</organism>
<dbReference type="PANTHER" id="PTHR43133:SF66">
    <property type="entry name" value="ECF RNA POLYMERASE SIGMA FACTOR SIGK"/>
    <property type="match status" value="1"/>
</dbReference>
<dbReference type="GO" id="GO:0003677">
    <property type="term" value="F:DNA binding"/>
    <property type="evidence" value="ECO:0007669"/>
    <property type="project" value="InterPro"/>
</dbReference>
<sequence length="252" mass="27719">MNNASHLQLPDPGEPGWPEPLLDEHEEPDDAPDAAPAGPYAGPYADQHADPHADHSAGPALQRVSDAQLAAWIDAVVARDEQALAALYDATFTRLYSLVQRIVRREALAEEVVEDSYFQVWRQAPRFDPTRGCAISWLLAIARSRAIDALRREARFQHASLDDQATDAYDGNAGSDELLELARHHADLHRALLQLGAQPRQLVSLAFFRGLSHEEIALQTRLPLGTVKSQIRRALITLRQVLGETGLPALAS</sequence>
<dbReference type="InterPro" id="IPR013325">
    <property type="entry name" value="RNA_pol_sigma_r2"/>
</dbReference>
<dbReference type="GO" id="GO:0016987">
    <property type="term" value="F:sigma factor activity"/>
    <property type="evidence" value="ECO:0007669"/>
    <property type="project" value="UniProtKB-KW"/>
</dbReference>
<dbReference type="EMBL" id="CP116346">
    <property type="protein sequence ID" value="WIT12585.1"/>
    <property type="molecule type" value="Genomic_DNA"/>
</dbReference>
<dbReference type="InterPro" id="IPR014284">
    <property type="entry name" value="RNA_pol_sigma-70_dom"/>
</dbReference>
<dbReference type="SUPFAM" id="SSF88659">
    <property type="entry name" value="Sigma3 and sigma4 domains of RNA polymerase sigma factors"/>
    <property type="match status" value="1"/>
</dbReference>
<dbReference type="Gene3D" id="1.10.10.10">
    <property type="entry name" value="Winged helix-like DNA-binding domain superfamily/Winged helix DNA-binding domain"/>
    <property type="match status" value="1"/>
</dbReference>
<feature type="domain" description="RNA polymerase sigma-70 region 2" evidence="6">
    <location>
        <begin position="87"/>
        <end position="155"/>
    </location>
</feature>
<evidence type="ECO:0000256" key="5">
    <source>
        <dbReference type="SAM" id="MobiDB-lite"/>
    </source>
</evidence>
<proteinExistence type="inferred from homology"/>
<dbReference type="PANTHER" id="PTHR43133">
    <property type="entry name" value="RNA POLYMERASE ECF-TYPE SIGMA FACTO"/>
    <property type="match status" value="1"/>
</dbReference>
<name>A0AA95NCE6_9BURK</name>
<evidence type="ECO:0000256" key="2">
    <source>
        <dbReference type="ARBA" id="ARBA00023015"/>
    </source>
</evidence>
<evidence type="ECO:0000259" key="6">
    <source>
        <dbReference type="Pfam" id="PF04542"/>
    </source>
</evidence>
<dbReference type="Proteomes" id="UP001177769">
    <property type="component" value="Chromosome"/>
</dbReference>
<evidence type="ECO:0000256" key="3">
    <source>
        <dbReference type="ARBA" id="ARBA00023082"/>
    </source>
</evidence>
<feature type="domain" description="RNA polymerase sigma factor 70 region 4 type 2" evidence="7">
    <location>
        <begin position="187"/>
        <end position="236"/>
    </location>
</feature>
<dbReference type="KEGG" id="pais:PFX98_02965"/>
<dbReference type="InterPro" id="IPR013249">
    <property type="entry name" value="RNA_pol_sigma70_r4_t2"/>
</dbReference>
<dbReference type="InterPro" id="IPR039425">
    <property type="entry name" value="RNA_pol_sigma-70-like"/>
</dbReference>
<feature type="region of interest" description="Disordered" evidence="5">
    <location>
        <begin position="1"/>
        <end position="58"/>
    </location>
</feature>
<dbReference type="RefSeq" id="WP_285233683.1">
    <property type="nucleotide sequence ID" value="NZ_CP116346.1"/>
</dbReference>
<dbReference type="InterPro" id="IPR007627">
    <property type="entry name" value="RNA_pol_sigma70_r2"/>
</dbReference>
<dbReference type="Pfam" id="PF04542">
    <property type="entry name" value="Sigma70_r2"/>
    <property type="match status" value="1"/>
</dbReference>
<keyword evidence="4" id="KW-0804">Transcription</keyword>
<dbReference type="SUPFAM" id="SSF88946">
    <property type="entry name" value="Sigma2 domain of RNA polymerase sigma factors"/>
    <property type="match status" value="1"/>
</dbReference>
<dbReference type="AlphaFoldDB" id="A0AA95NCE6"/>